<gene>
    <name evidence="1" type="ORF">MTR_0366s0010</name>
</gene>
<reference evidence="1 3" key="1">
    <citation type="journal article" date="2011" name="Nature">
        <title>The Medicago genome provides insight into the evolution of rhizobial symbioses.</title>
        <authorList>
            <person name="Young N.D."/>
            <person name="Debelle F."/>
            <person name="Oldroyd G.E."/>
            <person name="Geurts R."/>
            <person name="Cannon S.B."/>
            <person name="Udvardi M.K."/>
            <person name="Benedito V.A."/>
            <person name="Mayer K.F."/>
            <person name="Gouzy J."/>
            <person name="Schoof H."/>
            <person name="Van de Peer Y."/>
            <person name="Proost S."/>
            <person name="Cook D.R."/>
            <person name="Meyers B.C."/>
            <person name="Spannagl M."/>
            <person name="Cheung F."/>
            <person name="De Mita S."/>
            <person name="Krishnakumar V."/>
            <person name="Gundlach H."/>
            <person name="Zhou S."/>
            <person name="Mudge J."/>
            <person name="Bharti A.K."/>
            <person name="Murray J.D."/>
            <person name="Naoumkina M.A."/>
            <person name="Rosen B."/>
            <person name="Silverstein K.A."/>
            <person name="Tang H."/>
            <person name="Rombauts S."/>
            <person name="Zhao P.X."/>
            <person name="Zhou P."/>
            <person name="Barbe V."/>
            <person name="Bardou P."/>
            <person name="Bechner M."/>
            <person name="Bellec A."/>
            <person name="Berger A."/>
            <person name="Berges H."/>
            <person name="Bidwell S."/>
            <person name="Bisseling T."/>
            <person name="Choisne N."/>
            <person name="Couloux A."/>
            <person name="Denny R."/>
            <person name="Deshpande S."/>
            <person name="Dai X."/>
            <person name="Doyle J.J."/>
            <person name="Dudez A.M."/>
            <person name="Farmer A.D."/>
            <person name="Fouteau S."/>
            <person name="Franken C."/>
            <person name="Gibelin C."/>
            <person name="Gish J."/>
            <person name="Goldstein S."/>
            <person name="Gonzalez A.J."/>
            <person name="Green P.J."/>
            <person name="Hallab A."/>
            <person name="Hartog M."/>
            <person name="Hua A."/>
            <person name="Humphray S.J."/>
            <person name="Jeong D.H."/>
            <person name="Jing Y."/>
            <person name="Jocker A."/>
            <person name="Kenton S.M."/>
            <person name="Kim D.J."/>
            <person name="Klee K."/>
            <person name="Lai H."/>
            <person name="Lang C."/>
            <person name="Lin S."/>
            <person name="Macmil S.L."/>
            <person name="Magdelenat G."/>
            <person name="Matthews L."/>
            <person name="McCorrison J."/>
            <person name="Monaghan E.L."/>
            <person name="Mun J.H."/>
            <person name="Najar F.Z."/>
            <person name="Nicholson C."/>
            <person name="Noirot C."/>
            <person name="O'Bleness M."/>
            <person name="Paule C.R."/>
            <person name="Poulain J."/>
            <person name="Prion F."/>
            <person name="Qin B."/>
            <person name="Qu C."/>
            <person name="Retzel E.F."/>
            <person name="Riddle C."/>
            <person name="Sallet E."/>
            <person name="Samain S."/>
            <person name="Samson N."/>
            <person name="Sanders I."/>
            <person name="Saurat O."/>
            <person name="Scarpelli C."/>
            <person name="Schiex T."/>
            <person name="Segurens B."/>
            <person name="Severin A.J."/>
            <person name="Sherrier D.J."/>
            <person name="Shi R."/>
            <person name="Sims S."/>
            <person name="Singer S.R."/>
            <person name="Sinharoy S."/>
            <person name="Sterck L."/>
            <person name="Viollet A."/>
            <person name="Wang B.B."/>
            <person name="Wang K."/>
            <person name="Wang M."/>
            <person name="Wang X."/>
            <person name="Warfsmann J."/>
            <person name="Weissenbach J."/>
            <person name="White D.D."/>
            <person name="White J.D."/>
            <person name="Wiley G.B."/>
            <person name="Wincker P."/>
            <person name="Xing Y."/>
            <person name="Yang L."/>
            <person name="Yao Z."/>
            <person name="Ying F."/>
            <person name="Zhai J."/>
            <person name="Zhou L."/>
            <person name="Zuber A."/>
            <person name="Denarie J."/>
            <person name="Dixon R.A."/>
            <person name="May G.D."/>
            <person name="Schwartz D.C."/>
            <person name="Rogers J."/>
            <person name="Quetier F."/>
            <person name="Town C.D."/>
            <person name="Roe B.A."/>
        </authorList>
    </citation>
    <scope>NUCLEOTIDE SEQUENCE [LARGE SCALE GENOMIC DNA]</scope>
    <source>
        <strain evidence="1">A17</strain>
        <strain evidence="2 3">cv. Jemalong A17</strain>
    </source>
</reference>
<dbReference type="PaxDb" id="3880-AES68085"/>
<organism evidence="1 3">
    <name type="scientific">Medicago truncatula</name>
    <name type="common">Barrel medic</name>
    <name type="synonym">Medicago tribuloides</name>
    <dbReference type="NCBI Taxonomy" id="3880"/>
    <lineage>
        <taxon>Eukaryota</taxon>
        <taxon>Viridiplantae</taxon>
        <taxon>Streptophyta</taxon>
        <taxon>Embryophyta</taxon>
        <taxon>Tracheophyta</taxon>
        <taxon>Spermatophyta</taxon>
        <taxon>Magnoliopsida</taxon>
        <taxon>eudicotyledons</taxon>
        <taxon>Gunneridae</taxon>
        <taxon>Pentapetalae</taxon>
        <taxon>rosids</taxon>
        <taxon>fabids</taxon>
        <taxon>Fabales</taxon>
        <taxon>Fabaceae</taxon>
        <taxon>Papilionoideae</taxon>
        <taxon>50 kb inversion clade</taxon>
        <taxon>NPAAA clade</taxon>
        <taxon>Hologalegina</taxon>
        <taxon>IRL clade</taxon>
        <taxon>Trifolieae</taxon>
        <taxon>Medicago</taxon>
    </lineage>
</organism>
<sequence>MWLKCGCVASIFDLTINLPIINGDFAEVVFRLWQQPILTPERSDNNDNDTGIDGNNDNACRLCYRISGETVSGTHMLARNNYAGVTHLAKKENCECRSLSTPFTTD</sequence>
<keyword evidence="3" id="KW-1185">Reference proteome</keyword>
<dbReference type="EnsemblPlants" id="KEH16037">
    <property type="protein sequence ID" value="KEH16037"/>
    <property type="gene ID" value="MTR_0366s0010"/>
</dbReference>
<reference evidence="1 3" key="2">
    <citation type="journal article" date="2014" name="BMC Genomics">
        <title>An improved genome release (version Mt4.0) for the model legume Medicago truncatula.</title>
        <authorList>
            <person name="Tang H."/>
            <person name="Krishnakumar V."/>
            <person name="Bidwell S."/>
            <person name="Rosen B."/>
            <person name="Chan A."/>
            <person name="Zhou S."/>
            <person name="Gentzbittel L."/>
            <person name="Childs K.L."/>
            <person name="Yandell M."/>
            <person name="Gundlach H."/>
            <person name="Mayer K.F."/>
            <person name="Schwartz D.C."/>
            <person name="Town C.D."/>
        </authorList>
    </citation>
    <scope>GENOME REANNOTATION</scope>
    <source>
        <strain evidence="1">A17</strain>
        <strain evidence="2 3">cv. Jemalong A17</strain>
    </source>
</reference>
<dbReference type="HOGENOM" id="CLU_2227192_0_0_1"/>
<protein>
    <submittedName>
        <fullName evidence="1 2">Uncharacterized protein</fullName>
    </submittedName>
</protein>
<dbReference type="EMBL" id="KL403091">
    <property type="protein sequence ID" value="KEH16037.1"/>
    <property type="molecule type" value="Genomic_DNA"/>
</dbReference>
<reference evidence="2" key="3">
    <citation type="submission" date="2015-06" db="UniProtKB">
        <authorList>
            <consortium name="EnsemblPlants"/>
        </authorList>
    </citation>
    <scope>IDENTIFICATION</scope>
    <source>
        <strain evidence="2">cv. Jemalong A17</strain>
    </source>
</reference>
<proteinExistence type="predicted"/>
<name>G7IMH0_MEDTR</name>
<dbReference type="AlphaFoldDB" id="G7IMH0"/>
<evidence type="ECO:0000313" key="2">
    <source>
        <dbReference type="EnsemblPlants" id="KEH16037"/>
    </source>
</evidence>
<evidence type="ECO:0000313" key="1">
    <source>
        <dbReference type="EMBL" id="KEH16037.1"/>
    </source>
</evidence>
<accession>G7IMH0</accession>
<evidence type="ECO:0000313" key="3">
    <source>
        <dbReference type="Proteomes" id="UP000002051"/>
    </source>
</evidence>
<dbReference type="Proteomes" id="UP000002051">
    <property type="component" value="Unassembled WGS sequence"/>
</dbReference>